<accession>A0A6J5LL96</accession>
<protein>
    <submittedName>
        <fullName evidence="1">Uncharacterized protein</fullName>
    </submittedName>
</protein>
<sequence length="82" mass="9261">MQRLDEQVVRCLQRLQTEEFAPLVTYLEESRKGTLEQLVAVAHKEQIYRLQGEAGVLGELISHIKNSNELIVKLSAGRKSGL</sequence>
<organism evidence="1">
    <name type="scientific">uncultured Caudovirales phage</name>
    <dbReference type="NCBI Taxonomy" id="2100421"/>
    <lineage>
        <taxon>Viruses</taxon>
        <taxon>Duplodnaviria</taxon>
        <taxon>Heunggongvirae</taxon>
        <taxon>Uroviricota</taxon>
        <taxon>Caudoviricetes</taxon>
        <taxon>Peduoviridae</taxon>
        <taxon>Maltschvirus</taxon>
        <taxon>Maltschvirus maltsch</taxon>
    </lineage>
</organism>
<proteinExistence type="predicted"/>
<gene>
    <name evidence="1" type="ORF">UFOVP285_4</name>
</gene>
<reference evidence="1" key="1">
    <citation type="submission" date="2020-04" db="EMBL/GenBank/DDBJ databases">
        <authorList>
            <person name="Chiriac C."/>
            <person name="Salcher M."/>
            <person name="Ghai R."/>
            <person name="Kavagutti S V."/>
        </authorList>
    </citation>
    <scope>NUCLEOTIDE SEQUENCE</scope>
</reference>
<name>A0A6J5LL96_9CAUD</name>
<dbReference type="EMBL" id="LR796300">
    <property type="protein sequence ID" value="CAB4135344.1"/>
    <property type="molecule type" value="Genomic_DNA"/>
</dbReference>
<evidence type="ECO:0000313" key="1">
    <source>
        <dbReference type="EMBL" id="CAB4135344.1"/>
    </source>
</evidence>